<reference evidence="3" key="1">
    <citation type="submission" date="2024-07" db="EMBL/GenBank/DDBJ databases">
        <title>Two chromosome-level genome assemblies of Korean endemic species Abeliophyllum distichum and Forsythia ovata (Oleaceae).</title>
        <authorList>
            <person name="Jang H."/>
        </authorList>
    </citation>
    <scope>NUCLEOTIDE SEQUENCE [LARGE SCALE GENOMIC DNA]</scope>
</reference>
<feature type="chain" id="PRO_5044887482" evidence="1">
    <location>
        <begin position="22"/>
        <end position="137"/>
    </location>
</feature>
<gene>
    <name evidence="2" type="ORF">Fot_44235</name>
</gene>
<dbReference type="AlphaFoldDB" id="A0ABD1R3X1"/>
<protein>
    <submittedName>
        <fullName evidence="2">Uncharacterized protein</fullName>
    </submittedName>
</protein>
<organism evidence="2 3">
    <name type="scientific">Forsythia ovata</name>
    <dbReference type="NCBI Taxonomy" id="205694"/>
    <lineage>
        <taxon>Eukaryota</taxon>
        <taxon>Viridiplantae</taxon>
        <taxon>Streptophyta</taxon>
        <taxon>Embryophyta</taxon>
        <taxon>Tracheophyta</taxon>
        <taxon>Spermatophyta</taxon>
        <taxon>Magnoliopsida</taxon>
        <taxon>eudicotyledons</taxon>
        <taxon>Gunneridae</taxon>
        <taxon>Pentapetalae</taxon>
        <taxon>asterids</taxon>
        <taxon>lamiids</taxon>
        <taxon>Lamiales</taxon>
        <taxon>Oleaceae</taxon>
        <taxon>Forsythieae</taxon>
        <taxon>Forsythia</taxon>
    </lineage>
</organism>
<evidence type="ECO:0000313" key="3">
    <source>
        <dbReference type="Proteomes" id="UP001604277"/>
    </source>
</evidence>
<proteinExistence type="predicted"/>
<sequence length="137" mass="15590">MGITMSAFFLFLLEYVGKHLCGLLKLCSEAQEGLRLMVQSIWSVFRYKVDKLDGKNASVLRYEVLQDEYFNPDCSGSKKDCGLSSSIQETQNVEPKHISIAITEEIHCDKEMMDESSHDGKLGYEELESNKVIIEKE</sequence>
<dbReference type="EMBL" id="JBFOLJ010000013">
    <property type="protein sequence ID" value="KAL2482791.1"/>
    <property type="molecule type" value="Genomic_DNA"/>
</dbReference>
<accession>A0ABD1R3X1</accession>
<keyword evidence="3" id="KW-1185">Reference proteome</keyword>
<feature type="signal peptide" evidence="1">
    <location>
        <begin position="1"/>
        <end position="21"/>
    </location>
</feature>
<dbReference type="Proteomes" id="UP001604277">
    <property type="component" value="Unassembled WGS sequence"/>
</dbReference>
<keyword evidence="1" id="KW-0732">Signal</keyword>
<evidence type="ECO:0000256" key="1">
    <source>
        <dbReference type="SAM" id="SignalP"/>
    </source>
</evidence>
<evidence type="ECO:0000313" key="2">
    <source>
        <dbReference type="EMBL" id="KAL2482791.1"/>
    </source>
</evidence>
<comment type="caution">
    <text evidence="2">The sequence shown here is derived from an EMBL/GenBank/DDBJ whole genome shotgun (WGS) entry which is preliminary data.</text>
</comment>
<name>A0ABD1R3X1_9LAMI</name>